<evidence type="ECO:0000313" key="2">
    <source>
        <dbReference type="Proteomes" id="UP000614221"/>
    </source>
</evidence>
<comment type="caution">
    <text evidence="1">The sequence shown here is derived from an EMBL/GenBank/DDBJ whole genome shotgun (WGS) entry which is preliminary data.</text>
</comment>
<proteinExistence type="predicted"/>
<gene>
    <name evidence="1" type="ORF">GCM10009067_41230</name>
</gene>
<reference evidence="1" key="1">
    <citation type="journal article" date="2014" name="Int. J. Syst. Evol. Microbiol.">
        <title>Complete genome sequence of Corynebacterium casei LMG S-19264T (=DSM 44701T), isolated from a smear-ripened cheese.</title>
        <authorList>
            <consortium name="US DOE Joint Genome Institute (JGI-PGF)"/>
            <person name="Walter F."/>
            <person name="Albersmeier A."/>
            <person name="Kalinowski J."/>
            <person name="Ruckert C."/>
        </authorList>
    </citation>
    <scope>NUCLEOTIDE SEQUENCE</scope>
    <source>
        <strain evidence="1">JCM 19018</strain>
    </source>
</reference>
<sequence length="119" mass="12715">MVATFLERLDPGEAQAVAVAETVDGTVITDDGDARTNVYTLTDAGTRLLQRQADTLADLCDRPVPSLTEVRSNVSTANTATSKSDGIPGHSRSMLSEAHGHWVGDHRLVPYGNNYSLCT</sequence>
<accession>A0A830EXD8</accession>
<dbReference type="AlphaFoldDB" id="A0A830EXD8"/>
<protein>
    <submittedName>
        <fullName evidence="1">Uncharacterized protein</fullName>
    </submittedName>
</protein>
<organism evidence="1 2">
    <name type="scientific">Haloarcula sebkhae</name>
    <dbReference type="NCBI Taxonomy" id="932660"/>
    <lineage>
        <taxon>Archaea</taxon>
        <taxon>Methanobacteriati</taxon>
        <taxon>Methanobacteriota</taxon>
        <taxon>Stenosarchaea group</taxon>
        <taxon>Halobacteria</taxon>
        <taxon>Halobacteriales</taxon>
        <taxon>Haloarculaceae</taxon>
        <taxon>Haloarcula</taxon>
    </lineage>
</organism>
<dbReference type="Proteomes" id="UP000614221">
    <property type="component" value="Unassembled WGS sequence"/>
</dbReference>
<evidence type="ECO:0000313" key="1">
    <source>
        <dbReference type="EMBL" id="GGK84868.1"/>
    </source>
</evidence>
<dbReference type="EMBL" id="BMPD01000013">
    <property type="protein sequence ID" value="GGK84868.1"/>
    <property type="molecule type" value="Genomic_DNA"/>
</dbReference>
<reference evidence="1" key="2">
    <citation type="submission" date="2020-09" db="EMBL/GenBank/DDBJ databases">
        <authorList>
            <person name="Sun Q."/>
            <person name="Ohkuma M."/>
        </authorList>
    </citation>
    <scope>NUCLEOTIDE SEQUENCE</scope>
    <source>
        <strain evidence="1">JCM 19018</strain>
    </source>
</reference>
<name>A0A830EXD8_9EURY</name>